<dbReference type="SMART" id="SM00327">
    <property type="entry name" value="VWA"/>
    <property type="match status" value="1"/>
</dbReference>
<dbReference type="SUPFAM" id="SSF53300">
    <property type="entry name" value="vWA-like"/>
    <property type="match status" value="1"/>
</dbReference>
<protein>
    <submittedName>
        <fullName evidence="3">VWA domain-containing protein</fullName>
    </submittedName>
</protein>
<dbReference type="Pfam" id="PF13519">
    <property type="entry name" value="VWA_2"/>
    <property type="match status" value="1"/>
</dbReference>
<evidence type="ECO:0000256" key="1">
    <source>
        <dbReference type="SAM" id="MobiDB-lite"/>
    </source>
</evidence>
<comment type="caution">
    <text evidence="3">The sequence shown here is derived from an EMBL/GenBank/DDBJ whole genome shotgun (WGS) entry which is preliminary data.</text>
</comment>
<dbReference type="InterPro" id="IPR027417">
    <property type="entry name" value="P-loop_NTPase"/>
</dbReference>
<dbReference type="InterPro" id="IPR002035">
    <property type="entry name" value="VWF_A"/>
</dbReference>
<proteinExistence type="predicted"/>
<name>A0A4U1L285_9SPHN</name>
<feature type="region of interest" description="Disordered" evidence="1">
    <location>
        <begin position="221"/>
        <end position="243"/>
    </location>
</feature>
<accession>A0A4U1L285</accession>
<feature type="region of interest" description="Disordered" evidence="1">
    <location>
        <begin position="265"/>
        <end position="296"/>
    </location>
</feature>
<dbReference type="AlphaFoldDB" id="A0A4U1L285"/>
<keyword evidence="4" id="KW-1185">Reference proteome</keyword>
<dbReference type="Pfam" id="PF17863">
    <property type="entry name" value="AAA_lid_2"/>
    <property type="match status" value="1"/>
</dbReference>
<dbReference type="OrthoDB" id="9775079at2"/>
<dbReference type="Proteomes" id="UP000309138">
    <property type="component" value="Unassembled WGS sequence"/>
</dbReference>
<evidence type="ECO:0000313" key="4">
    <source>
        <dbReference type="Proteomes" id="UP000309138"/>
    </source>
</evidence>
<evidence type="ECO:0000259" key="2">
    <source>
        <dbReference type="PROSITE" id="PS50234"/>
    </source>
</evidence>
<gene>
    <name evidence="3" type="ORF">FBR43_09455</name>
</gene>
<organism evidence="3 4">
    <name type="scientific">Sphingomonas baiyangensis</name>
    <dbReference type="NCBI Taxonomy" id="2572576"/>
    <lineage>
        <taxon>Bacteria</taxon>
        <taxon>Pseudomonadati</taxon>
        <taxon>Pseudomonadota</taxon>
        <taxon>Alphaproteobacteria</taxon>
        <taxon>Sphingomonadales</taxon>
        <taxon>Sphingomonadaceae</taxon>
        <taxon>Sphingomonas</taxon>
    </lineage>
</organism>
<dbReference type="InterPro" id="IPR036465">
    <property type="entry name" value="vWFA_dom_sf"/>
</dbReference>
<sequence length="525" mass="53378">MSAGAGDAARAAMLLGRDGGRTMALGGMVLRDPELLDIALTAWRSAAGSDAPLVRVPRNVDLDRLAGGLDLAATLAAGRPVRHPGLIVSATGGLLVLAGADRLEPAIVGALAAAIDRGDCMVLAMVDDDAVVPAALAERLAFDLRAGTGDADVANVVAVDGAGDVDATGVCVIATALGVHSARAMRATLRTAVLLAATLGREAALRCAAQLVLAHRATQLPEAASPPPEREDAPDPQGGQADGAGALADRVLEAVAATLPADLDLAGHGAAHPSNGARGRGERRRSPRSGRAIGAQPGVPRGGLRLALVDTLRAAAPWQRLRGRSDARLRIARADLRVRRFENRAEATTIFAVDASGSSAVARLAEAKGAVELLLARAYVRRAEVALIAFRGECAELLLPPTRSLTRARRALAELPGGGGTPMAAGIGAAHAQAEAAAAHGRTPFVVVLSDGRANVALDGSRATAAADAEAAARAFGQTGIAAAFVDISARPRIDGERLAGWMRARYVALPRGDAQALHAAVRTG</sequence>
<dbReference type="RefSeq" id="WP_136942906.1">
    <property type="nucleotide sequence ID" value="NZ_SWKR01000002.1"/>
</dbReference>
<dbReference type="PROSITE" id="PS50234">
    <property type="entry name" value="VWFA"/>
    <property type="match status" value="1"/>
</dbReference>
<dbReference type="PANTHER" id="PTHR43473:SF2">
    <property type="entry name" value="MAGNESIUM-CHELATASE SUBUNIT CHLD, CHLOROPLASTIC"/>
    <property type="match status" value="1"/>
</dbReference>
<dbReference type="Gene3D" id="3.40.50.410">
    <property type="entry name" value="von Willebrand factor, type A domain"/>
    <property type="match status" value="1"/>
</dbReference>
<dbReference type="Gene3D" id="3.40.50.300">
    <property type="entry name" value="P-loop containing nucleotide triphosphate hydrolases"/>
    <property type="match status" value="1"/>
</dbReference>
<dbReference type="PANTHER" id="PTHR43473">
    <property type="entry name" value="MAGNESIUM-CHELATASE SUBUNIT CHLD, CHLOROPLASTIC"/>
    <property type="match status" value="1"/>
</dbReference>
<dbReference type="InterPro" id="IPR041628">
    <property type="entry name" value="ChlI/MoxR_AAA_lid"/>
</dbReference>
<dbReference type="EMBL" id="SWKR01000002">
    <property type="protein sequence ID" value="TKD50959.1"/>
    <property type="molecule type" value="Genomic_DNA"/>
</dbReference>
<reference evidence="3 4" key="1">
    <citation type="submission" date="2019-04" db="EMBL/GenBank/DDBJ databases">
        <authorList>
            <person name="Yang Y."/>
            <person name="Wei D."/>
        </authorList>
    </citation>
    <scope>NUCLEOTIDE SEQUENCE [LARGE SCALE GENOMIC DNA]</scope>
    <source>
        <strain evidence="3 4">L-1-4w-11</strain>
    </source>
</reference>
<feature type="domain" description="VWFA" evidence="2">
    <location>
        <begin position="348"/>
        <end position="489"/>
    </location>
</feature>
<evidence type="ECO:0000313" key="3">
    <source>
        <dbReference type="EMBL" id="TKD50959.1"/>
    </source>
</evidence>